<dbReference type="RefSeq" id="WP_055152151.1">
    <property type="nucleotide sequence ID" value="NZ_CYZU01000009.1"/>
</dbReference>
<dbReference type="Proteomes" id="UP000095544">
    <property type="component" value="Unassembled WGS sequence"/>
</dbReference>
<protein>
    <submittedName>
        <fullName evidence="2">Phage anti-repressor protein</fullName>
    </submittedName>
</protein>
<dbReference type="Pfam" id="PF10543">
    <property type="entry name" value="ORF6N"/>
    <property type="match status" value="1"/>
</dbReference>
<evidence type="ECO:0000259" key="1">
    <source>
        <dbReference type="Pfam" id="PF10543"/>
    </source>
</evidence>
<sequence length="285" mass="32714">MKENELVVKGRQEFMGREIPVVLGGFGEGKKCVSDRTIAEIHEMEVRNVRARITDNIRRFTENVDFIDLKRRACEVSTLELLQNLGYAKQSITQAEHIYILSERGYAKLIKIMDTDLAWDIHDKLIDDYFRLRDGGPNCIEDILIESLQEMKNIRMKVDTNTEDITKLDSKVDSIKEVIALRPNAWRKDTGVIINKIAYSLGGSEHIRAVREESYKILEERMHVALGIRLTNKKKAYAMNGVCKSKIDKLNQLDVIADDPKLIEGYIAIIKEMAVKYGVSLEERK</sequence>
<proteinExistence type="predicted"/>
<organism evidence="2 3">
    <name type="scientific">Faecalicatena contorta</name>
    <dbReference type="NCBI Taxonomy" id="39482"/>
    <lineage>
        <taxon>Bacteria</taxon>
        <taxon>Bacillati</taxon>
        <taxon>Bacillota</taxon>
        <taxon>Clostridia</taxon>
        <taxon>Lachnospirales</taxon>
        <taxon>Lachnospiraceae</taxon>
        <taxon>Faecalicatena</taxon>
    </lineage>
</organism>
<accession>A0A174CM07</accession>
<dbReference type="EMBL" id="CYZU01000009">
    <property type="protein sequence ID" value="CUO12755.1"/>
    <property type="molecule type" value="Genomic_DNA"/>
</dbReference>
<evidence type="ECO:0000313" key="3">
    <source>
        <dbReference type="Proteomes" id="UP000095544"/>
    </source>
</evidence>
<feature type="domain" description="KilA-N DNA-binding" evidence="1">
    <location>
        <begin position="29"/>
        <end position="112"/>
    </location>
</feature>
<evidence type="ECO:0000313" key="2">
    <source>
        <dbReference type="EMBL" id="CUO12755.1"/>
    </source>
</evidence>
<dbReference type="STRING" id="39482.ERS852491_01363"/>
<name>A0A174CM07_9FIRM</name>
<dbReference type="OrthoDB" id="9812611at2"/>
<dbReference type="AlphaFoldDB" id="A0A174CM07"/>
<reference evidence="2 3" key="1">
    <citation type="submission" date="2015-09" db="EMBL/GenBank/DDBJ databases">
        <authorList>
            <consortium name="Pathogen Informatics"/>
        </authorList>
    </citation>
    <scope>NUCLEOTIDE SEQUENCE [LARGE SCALE GENOMIC DNA]</scope>
    <source>
        <strain evidence="2 3">2789STDY5834876</strain>
    </source>
</reference>
<dbReference type="InterPro" id="IPR018873">
    <property type="entry name" value="KilA-N_DNA-bd_domain"/>
</dbReference>
<gene>
    <name evidence="2" type="ORF">ERS852491_01363</name>
</gene>